<organism evidence="2 3">
    <name type="scientific">Actinomadura adrarensis</name>
    <dbReference type="NCBI Taxonomy" id="1819600"/>
    <lineage>
        <taxon>Bacteria</taxon>
        <taxon>Bacillati</taxon>
        <taxon>Actinomycetota</taxon>
        <taxon>Actinomycetes</taxon>
        <taxon>Streptosporangiales</taxon>
        <taxon>Thermomonosporaceae</taxon>
        <taxon>Actinomadura</taxon>
    </lineage>
</organism>
<gene>
    <name evidence="2" type="ORF">ACFQ07_11675</name>
</gene>
<accession>A0ABW3CED5</accession>
<feature type="non-terminal residue" evidence="2">
    <location>
        <position position="1"/>
    </location>
</feature>
<comment type="caution">
    <text evidence="2">The sequence shown here is derived from an EMBL/GenBank/DDBJ whole genome shotgun (WGS) entry which is preliminary data.</text>
</comment>
<reference evidence="3" key="1">
    <citation type="journal article" date="2019" name="Int. J. Syst. Evol. Microbiol.">
        <title>The Global Catalogue of Microorganisms (GCM) 10K type strain sequencing project: providing services to taxonomists for standard genome sequencing and annotation.</title>
        <authorList>
            <consortium name="The Broad Institute Genomics Platform"/>
            <consortium name="The Broad Institute Genome Sequencing Center for Infectious Disease"/>
            <person name="Wu L."/>
            <person name="Ma J."/>
        </authorList>
    </citation>
    <scope>NUCLEOTIDE SEQUENCE [LARGE SCALE GENOMIC DNA]</scope>
    <source>
        <strain evidence="3">JCM 31696</strain>
    </source>
</reference>
<keyword evidence="3" id="KW-1185">Reference proteome</keyword>
<dbReference type="EMBL" id="JBHTIR010001717">
    <property type="protein sequence ID" value="MFD0852891.1"/>
    <property type="molecule type" value="Genomic_DNA"/>
</dbReference>
<evidence type="ECO:0000313" key="3">
    <source>
        <dbReference type="Proteomes" id="UP001597083"/>
    </source>
</evidence>
<sequence>LLAYRHTDLNSSRARIQRLASSDFGKSYEAAFTGLSDVIGRYKADATATVRDTYVSEIDGERAKALVVLDSEVRSTAGTRRVLGSKLLLELVREKGQWRVDAMTSLEADDETMTKPDGTPVTPTPNTP</sequence>
<evidence type="ECO:0008006" key="4">
    <source>
        <dbReference type="Google" id="ProtNLM"/>
    </source>
</evidence>
<evidence type="ECO:0000256" key="1">
    <source>
        <dbReference type="SAM" id="MobiDB-lite"/>
    </source>
</evidence>
<evidence type="ECO:0000313" key="2">
    <source>
        <dbReference type="EMBL" id="MFD0852891.1"/>
    </source>
</evidence>
<name>A0ABW3CED5_9ACTN</name>
<protein>
    <recommendedName>
        <fullName evidence="4">Mce-associated membrane protein</fullName>
    </recommendedName>
</protein>
<feature type="region of interest" description="Disordered" evidence="1">
    <location>
        <begin position="105"/>
        <end position="128"/>
    </location>
</feature>
<dbReference type="Proteomes" id="UP001597083">
    <property type="component" value="Unassembled WGS sequence"/>
</dbReference>
<proteinExistence type="predicted"/>